<feature type="domain" description="Transglutaminase-like" evidence="1">
    <location>
        <begin position="79"/>
        <end position="144"/>
    </location>
</feature>
<evidence type="ECO:0000259" key="1">
    <source>
        <dbReference type="SMART" id="SM00460"/>
    </source>
</evidence>
<evidence type="ECO:0000313" key="2">
    <source>
        <dbReference type="EMBL" id="GAF73766.1"/>
    </source>
</evidence>
<dbReference type="AlphaFoldDB" id="X0SF56"/>
<comment type="caution">
    <text evidence="2">The sequence shown here is derived from an EMBL/GenBank/DDBJ whole genome shotgun (WGS) entry which is preliminary data.</text>
</comment>
<dbReference type="Gene3D" id="3.10.620.30">
    <property type="match status" value="1"/>
</dbReference>
<accession>X0SF56</accession>
<sequence>DPADATAVELAPADLPDDVLIYTSPSRYCLSDEMAVTAKELFGAIPPGYGRVEKINAFVHNHLEYALGTSTSVTTALAAYENGVGVCRDFAHLAVTFCRALDIPARYTFGYLPDIGKISMYPMDFHAWFEAYLGDRWWTFDPRNNDRRRGRIVVGRGCDAVDVAMVTTYGDAALNELTVWSDLA</sequence>
<dbReference type="SMART" id="SM00460">
    <property type="entry name" value="TGc"/>
    <property type="match status" value="1"/>
</dbReference>
<dbReference type="EMBL" id="BARS01005459">
    <property type="protein sequence ID" value="GAF73766.1"/>
    <property type="molecule type" value="Genomic_DNA"/>
</dbReference>
<dbReference type="PANTHER" id="PTHR33490">
    <property type="entry name" value="BLR5614 PROTEIN-RELATED"/>
    <property type="match status" value="1"/>
</dbReference>
<dbReference type="Pfam" id="PF01841">
    <property type="entry name" value="Transglut_core"/>
    <property type="match status" value="1"/>
</dbReference>
<dbReference type="InterPro" id="IPR038765">
    <property type="entry name" value="Papain-like_cys_pep_sf"/>
</dbReference>
<dbReference type="PANTHER" id="PTHR33490:SF12">
    <property type="entry name" value="BLL5557 PROTEIN"/>
    <property type="match status" value="1"/>
</dbReference>
<reference evidence="2" key="1">
    <citation type="journal article" date="2014" name="Front. Microbiol.">
        <title>High frequency of phylogenetically diverse reductive dehalogenase-homologous genes in deep subseafloor sedimentary metagenomes.</title>
        <authorList>
            <person name="Kawai M."/>
            <person name="Futagami T."/>
            <person name="Toyoda A."/>
            <person name="Takaki Y."/>
            <person name="Nishi S."/>
            <person name="Hori S."/>
            <person name="Arai W."/>
            <person name="Tsubouchi T."/>
            <person name="Morono Y."/>
            <person name="Uchiyama I."/>
            <person name="Ito T."/>
            <person name="Fujiyama A."/>
            <person name="Inagaki F."/>
            <person name="Takami H."/>
        </authorList>
    </citation>
    <scope>NUCLEOTIDE SEQUENCE</scope>
    <source>
        <strain evidence="2">Expedition CK06-06</strain>
    </source>
</reference>
<dbReference type="SUPFAM" id="SSF54001">
    <property type="entry name" value="Cysteine proteinases"/>
    <property type="match status" value="1"/>
</dbReference>
<protein>
    <recommendedName>
        <fullName evidence="1">Transglutaminase-like domain-containing protein</fullName>
    </recommendedName>
</protein>
<organism evidence="2">
    <name type="scientific">marine sediment metagenome</name>
    <dbReference type="NCBI Taxonomy" id="412755"/>
    <lineage>
        <taxon>unclassified sequences</taxon>
        <taxon>metagenomes</taxon>
        <taxon>ecological metagenomes</taxon>
    </lineage>
</organism>
<name>X0SF56_9ZZZZ</name>
<gene>
    <name evidence="2" type="ORF">S01H1_10713</name>
</gene>
<feature type="non-terminal residue" evidence="2">
    <location>
        <position position="1"/>
    </location>
</feature>
<dbReference type="InterPro" id="IPR002931">
    <property type="entry name" value="Transglutaminase-like"/>
</dbReference>
<proteinExistence type="predicted"/>